<evidence type="ECO:0000259" key="1">
    <source>
        <dbReference type="Pfam" id="PF13358"/>
    </source>
</evidence>
<evidence type="ECO:0000313" key="2">
    <source>
        <dbReference type="EnsemblMetazoa" id="XP_050509034.1"/>
    </source>
</evidence>
<proteinExistence type="predicted"/>
<dbReference type="EnsemblMetazoa" id="XM_050653077.1">
    <property type="protein sequence ID" value="XP_050509034.1"/>
    <property type="gene ID" value="LOC126886214"/>
</dbReference>
<dbReference type="InterPro" id="IPR036397">
    <property type="entry name" value="RNaseH_sf"/>
</dbReference>
<dbReference type="InterPro" id="IPR038717">
    <property type="entry name" value="Tc1-like_DDE_dom"/>
</dbReference>
<dbReference type="RefSeq" id="XP_050509034.1">
    <property type="nucleotide sequence ID" value="XM_050653077.1"/>
</dbReference>
<organism evidence="2 3">
    <name type="scientific">Diabrotica virgifera virgifera</name>
    <name type="common">western corn rootworm</name>
    <dbReference type="NCBI Taxonomy" id="50390"/>
    <lineage>
        <taxon>Eukaryota</taxon>
        <taxon>Metazoa</taxon>
        <taxon>Ecdysozoa</taxon>
        <taxon>Arthropoda</taxon>
        <taxon>Hexapoda</taxon>
        <taxon>Insecta</taxon>
        <taxon>Pterygota</taxon>
        <taxon>Neoptera</taxon>
        <taxon>Endopterygota</taxon>
        <taxon>Coleoptera</taxon>
        <taxon>Polyphaga</taxon>
        <taxon>Cucujiformia</taxon>
        <taxon>Chrysomeloidea</taxon>
        <taxon>Chrysomelidae</taxon>
        <taxon>Galerucinae</taxon>
        <taxon>Diabroticina</taxon>
        <taxon>Diabroticites</taxon>
        <taxon>Diabrotica</taxon>
    </lineage>
</organism>
<keyword evidence="3" id="KW-1185">Reference proteome</keyword>
<reference evidence="2" key="1">
    <citation type="submission" date="2025-05" db="UniProtKB">
        <authorList>
            <consortium name="EnsemblMetazoa"/>
        </authorList>
    </citation>
    <scope>IDENTIFICATION</scope>
</reference>
<dbReference type="Proteomes" id="UP001652700">
    <property type="component" value="Unplaced"/>
</dbReference>
<dbReference type="PANTHER" id="PTHR33939:SF1">
    <property type="entry name" value="DUF4371 DOMAIN-CONTAINING PROTEIN"/>
    <property type="match status" value="1"/>
</dbReference>
<evidence type="ECO:0000313" key="3">
    <source>
        <dbReference type="Proteomes" id="UP001652700"/>
    </source>
</evidence>
<dbReference type="Pfam" id="PF13358">
    <property type="entry name" value="DDE_3"/>
    <property type="match status" value="1"/>
</dbReference>
<dbReference type="Gene3D" id="3.30.420.10">
    <property type="entry name" value="Ribonuclease H-like superfamily/Ribonuclease H"/>
    <property type="match status" value="1"/>
</dbReference>
<dbReference type="GeneID" id="126886214"/>
<name>A0ABM5KFR0_DIAVI</name>
<accession>A0ABM5KFR0</accession>
<protein>
    <recommendedName>
        <fullName evidence="1">Tc1-like transposase DDE domain-containing protein</fullName>
    </recommendedName>
</protein>
<sequence>MYDCLKKENIGMTDNAIVSRIHVLTKIGYKTIYTIIKLGTVTDHSLKRKRPNKKLGRIDIAAKDFIQRTFYNFYKENRVSTLELIRDKLRNFPEYNYTSLETLREILISCGFKYKKLDNRMVIMESRRIVELRREYLSKIKQYRNSNRNIIYLDETWFDTHDVVKYGWVDNTNNCALNTPCSRAKRVIILHAGSKDGFVSNALLLSAKNITKSSADYHEDMTADLFEKWFVEQLLPNIPPNSVIVMDNAPYHSRILNKIPNNNTKKDEILKFMQLKNITVPQKIPVKKEIIRMIKSRNFKNEYVTDTICSRHGHTLLRLPPYYCIFNPIEMVWGTVKKRLRKYNQSPTLSAVAIENIREVISGINSDVWKNCEAHVGKIENEYPVLPAIAPIVIQPGNDSTSEDSDDSF</sequence>
<feature type="domain" description="Tc1-like transposase DDE" evidence="1">
    <location>
        <begin position="150"/>
        <end position="349"/>
    </location>
</feature>
<dbReference type="PANTHER" id="PTHR33939">
    <property type="entry name" value="PROTEIN CBG22215"/>
    <property type="match status" value="1"/>
</dbReference>